<dbReference type="InterPro" id="IPR036412">
    <property type="entry name" value="HAD-like_sf"/>
</dbReference>
<dbReference type="InterPro" id="IPR023214">
    <property type="entry name" value="HAD_sf"/>
</dbReference>
<protein>
    <recommendedName>
        <fullName evidence="3">HAD family hydrolase</fullName>
    </recommendedName>
</protein>
<keyword evidence="2" id="KW-1185">Reference proteome</keyword>
<reference evidence="1 2" key="1">
    <citation type="journal article" date="2019" name="Sci. Rep.">
        <title>Sulfobacillus thermotolerans: new insights into resistance and metabolic capacities of acidophilic chemolithotrophs.</title>
        <authorList>
            <person name="Panyushkina A.E."/>
            <person name="Babenko V.V."/>
            <person name="Nikitina A.S."/>
            <person name="Selezneva O.V."/>
            <person name="Tsaplina I.A."/>
            <person name="Letarova M.A."/>
            <person name="Kostryukova E.S."/>
            <person name="Letarov A.V."/>
        </authorList>
    </citation>
    <scope>NUCLEOTIDE SEQUENCE [LARGE SCALE GENOMIC DNA]</scope>
    <source>
        <strain evidence="1 2">Kr1</strain>
    </source>
</reference>
<dbReference type="SUPFAM" id="SSF56784">
    <property type="entry name" value="HAD-like"/>
    <property type="match status" value="1"/>
</dbReference>
<proteinExistence type="predicted"/>
<gene>
    <name evidence="1" type="ORF">BXT84_13285</name>
</gene>
<organism evidence="1 2">
    <name type="scientific">Sulfobacillus thermotolerans</name>
    <dbReference type="NCBI Taxonomy" id="338644"/>
    <lineage>
        <taxon>Bacteria</taxon>
        <taxon>Bacillati</taxon>
        <taxon>Bacillota</taxon>
        <taxon>Clostridia</taxon>
        <taxon>Eubacteriales</taxon>
        <taxon>Clostridiales Family XVII. Incertae Sedis</taxon>
        <taxon>Sulfobacillus</taxon>
    </lineage>
</organism>
<name>A0ABM6RTU3_9FIRM</name>
<accession>A0ABM6RTU3</accession>
<dbReference type="Gene3D" id="3.40.50.1000">
    <property type="entry name" value="HAD superfamily/HAD-like"/>
    <property type="match status" value="1"/>
</dbReference>
<evidence type="ECO:0000313" key="2">
    <source>
        <dbReference type="Proteomes" id="UP000325292"/>
    </source>
</evidence>
<evidence type="ECO:0000313" key="1">
    <source>
        <dbReference type="EMBL" id="AUW94799.1"/>
    </source>
</evidence>
<sequence>MVAKPLMIFDFDGTLYRGDEPYLYYARRVADWLDPKTANDYLRRVQAHIAGSDMVPAADNWEAVVRLMEPFGQRLTPEQWQQAFMDTRRYMLSGECPLEVPQGLAEFLQDARGRATLVMASNSPYEAAVPLLEQMHLDHAFDVIRSEANKPAGLVATVREVMGPRYDPSRVLSIGDHYINDIAPGVQEGWTTGHISPRRIFPGPATFQAATLEEILPKARQWLSQYHEGD</sequence>
<evidence type="ECO:0008006" key="3">
    <source>
        <dbReference type="Google" id="ProtNLM"/>
    </source>
</evidence>
<dbReference type="CDD" id="cd01427">
    <property type="entry name" value="HAD_like"/>
    <property type="match status" value="1"/>
</dbReference>
<dbReference type="Proteomes" id="UP000325292">
    <property type="component" value="Chromosome"/>
</dbReference>
<dbReference type="EMBL" id="CP019454">
    <property type="protein sequence ID" value="AUW94799.1"/>
    <property type="molecule type" value="Genomic_DNA"/>
</dbReference>
<dbReference type="Pfam" id="PF00702">
    <property type="entry name" value="Hydrolase"/>
    <property type="match status" value="1"/>
</dbReference>